<dbReference type="Proteomes" id="UP000326903">
    <property type="component" value="Unassembled WGS sequence"/>
</dbReference>
<dbReference type="RefSeq" id="WP_150416575.1">
    <property type="nucleotide sequence ID" value="NZ_VYQF01000009.1"/>
</dbReference>
<dbReference type="SUPFAM" id="SSF48230">
    <property type="entry name" value="Chondroitin AC/alginate lyase"/>
    <property type="match status" value="1"/>
</dbReference>
<evidence type="ECO:0000313" key="3">
    <source>
        <dbReference type="Proteomes" id="UP000326903"/>
    </source>
</evidence>
<sequence length="246" mass="27991">MNKLMTLLSLTGSLLIFATNSSLAQEKDIMIPPLQNPFSESYIKENLKQSKPRLIYNKQLIEELKGKIKSDPVIANMYEAVRLAAYKILDTPVIKRIKTTNSMLDVSRELLRRINMLGLVYLVEKNHIILDRINQEVLATCNFSDWNPPVYLDVAEISMAISFALDWTLDNLPASTIKKAKNALIEKGIYPSWEEYGGDKRNTWLINGYNNWNQVCNSGLIAASISIAEDKPELAAKTIKRAFYKY</sequence>
<gene>
    <name evidence="2" type="ORF">FW778_19670</name>
</gene>
<comment type="caution">
    <text evidence="2">The sequence shown here is derived from an EMBL/GenBank/DDBJ whole genome shotgun (WGS) entry which is preliminary data.</text>
</comment>
<feature type="signal peptide" evidence="1">
    <location>
        <begin position="1"/>
        <end position="24"/>
    </location>
</feature>
<dbReference type="InterPro" id="IPR008929">
    <property type="entry name" value="Chondroitin_lyas"/>
</dbReference>
<evidence type="ECO:0000256" key="1">
    <source>
        <dbReference type="SAM" id="SignalP"/>
    </source>
</evidence>
<protein>
    <submittedName>
        <fullName evidence="2">Uncharacterized protein</fullName>
    </submittedName>
</protein>
<organism evidence="2 3">
    <name type="scientific">Ginsengibacter hankyongi</name>
    <dbReference type="NCBI Taxonomy" id="2607284"/>
    <lineage>
        <taxon>Bacteria</taxon>
        <taxon>Pseudomonadati</taxon>
        <taxon>Bacteroidota</taxon>
        <taxon>Chitinophagia</taxon>
        <taxon>Chitinophagales</taxon>
        <taxon>Chitinophagaceae</taxon>
        <taxon>Ginsengibacter</taxon>
    </lineage>
</organism>
<name>A0A5J5IC34_9BACT</name>
<dbReference type="EMBL" id="VYQF01000009">
    <property type="protein sequence ID" value="KAA9036108.1"/>
    <property type="molecule type" value="Genomic_DNA"/>
</dbReference>
<proteinExistence type="predicted"/>
<dbReference type="PANTHER" id="PTHR38045">
    <property type="entry name" value="CHROMOSOME 1, WHOLE GENOME SHOTGUN SEQUENCE"/>
    <property type="match status" value="1"/>
</dbReference>
<dbReference type="Gene3D" id="1.50.10.100">
    <property type="entry name" value="Chondroitin AC/alginate lyase"/>
    <property type="match status" value="1"/>
</dbReference>
<accession>A0A5J5IC34</accession>
<feature type="chain" id="PRO_5023907616" evidence="1">
    <location>
        <begin position="25"/>
        <end position="246"/>
    </location>
</feature>
<dbReference type="PANTHER" id="PTHR38045:SF1">
    <property type="entry name" value="HEPARINASE II_III-LIKE PROTEIN"/>
    <property type="match status" value="1"/>
</dbReference>
<reference evidence="2 3" key="1">
    <citation type="submission" date="2019-09" db="EMBL/GenBank/DDBJ databases">
        <title>Draft genome sequence of Ginsengibacter sp. BR5-29.</title>
        <authorList>
            <person name="Im W.-T."/>
        </authorList>
    </citation>
    <scope>NUCLEOTIDE SEQUENCE [LARGE SCALE GENOMIC DNA]</scope>
    <source>
        <strain evidence="2 3">BR5-29</strain>
    </source>
</reference>
<evidence type="ECO:0000313" key="2">
    <source>
        <dbReference type="EMBL" id="KAA9036108.1"/>
    </source>
</evidence>
<keyword evidence="3" id="KW-1185">Reference proteome</keyword>
<keyword evidence="1" id="KW-0732">Signal</keyword>
<dbReference type="AlphaFoldDB" id="A0A5J5IC34"/>